<evidence type="ECO:0000313" key="4">
    <source>
        <dbReference type="Proteomes" id="UP000054248"/>
    </source>
</evidence>
<keyword evidence="2" id="KW-0143">Chaperone</keyword>
<protein>
    <recommendedName>
        <fullName evidence="5">Prefoldin subunit 1</fullName>
    </recommendedName>
</protein>
<dbReference type="EMBL" id="KN823108">
    <property type="protein sequence ID" value="KIO22521.1"/>
    <property type="molecule type" value="Genomic_DNA"/>
</dbReference>
<dbReference type="InterPro" id="IPR009053">
    <property type="entry name" value="Prefoldin"/>
</dbReference>
<proteinExistence type="inferred from homology"/>
<dbReference type="SUPFAM" id="SSF46579">
    <property type="entry name" value="Prefoldin"/>
    <property type="match status" value="1"/>
</dbReference>
<gene>
    <name evidence="3" type="ORF">M407DRAFT_245158</name>
</gene>
<dbReference type="GO" id="GO:0016272">
    <property type="term" value="C:prefoldin complex"/>
    <property type="evidence" value="ECO:0007669"/>
    <property type="project" value="InterPro"/>
</dbReference>
<evidence type="ECO:0000313" key="3">
    <source>
        <dbReference type="EMBL" id="KIO22521.1"/>
    </source>
</evidence>
<dbReference type="GO" id="GO:0005737">
    <property type="term" value="C:cytoplasm"/>
    <property type="evidence" value="ECO:0007669"/>
    <property type="project" value="TreeGrafter"/>
</dbReference>
<dbReference type="Gene3D" id="1.10.287.370">
    <property type="match status" value="1"/>
</dbReference>
<accession>A0A0C3QBK0</accession>
<dbReference type="AlphaFoldDB" id="A0A0C3QBK0"/>
<evidence type="ECO:0000256" key="1">
    <source>
        <dbReference type="ARBA" id="ARBA00008045"/>
    </source>
</evidence>
<dbReference type="HOGENOM" id="CLU_122140_0_1_1"/>
<keyword evidence="4" id="KW-1185">Reference proteome</keyword>
<dbReference type="GO" id="GO:0044183">
    <property type="term" value="F:protein folding chaperone"/>
    <property type="evidence" value="ECO:0007669"/>
    <property type="project" value="TreeGrafter"/>
</dbReference>
<reference evidence="3 4" key="1">
    <citation type="submission" date="2014-04" db="EMBL/GenBank/DDBJ databases">
        <authorList>
            <consortium name="DOE Joint Genome Institute"/>
            <person name="Kuo A."/>
            <person name="Girlanda M."/>
            <person name="Perotto S."/>
            <person name="Kohler A."/>
            <person name="Nagy L.G."/>
            <person name="Floudas D."/>
            <person name="Copeland A."/>
            <person name="Barry K.W."/>
            <person name="Cichocki N."/>
            <person name="Veneault-Fourrey C."/>
            <person name="LaButti K."/>
            <person name="Lindquist E.A."/>
            <person name="Lipzen A."/>
            <person name="Lundell T."/>
            <person name="Morin E."/>
            <person name="Murat C."/>
            <person name="Sun H."/>
            <person name="Tunlid A."/>
            <person name="Henrissat B."/>
            <person name="Grigoriev I.V."/>
            <person name="Hibbett D.S."/>
            <person name="Martin F."/>
            <person name="Nordberg H.P."/>
            <person name="Cantor M.N."/>
            <person name="Hua S.X."/>
        </authorList>
    </citation>
    <scope>NUCLEOTIDE SEQUENCE [LARGE SCALE GENOMIC DNA]</scope>
    <source>
        <strain evidence="3 4">MUT 4182</strain>
    </source>
</reference>
<organism evidence="3 4">
    <name type="scientific">Tulasnella calospora MUT 4182</name>
    <dbReference type="NCBI Taxonomy" id="1051891"/>
    <lineage>
        <taxon>Eukaryota</taxon>
        <taxon>Fungi</taxon>
        <taxon>Dikarya</taxon>
        <taxon>Basidiomycota</taxon>
        <taxon>Agaricomycotina</taxon>
        <taxon>Agaricomycetes</taxon>
        <taxon>Cantharellales</taxon>
        <taxon>Tulasnellaceae</taxon>
        <taxon>Tulasnella</taxon>
    </lineage>
</organism>
<dbReference type="Proteomes" id="UP000054248">
    <property type="component" value="Unassembled WGS sequence"/>
</dbReference>
<dbReference type="GO" id="GO:0051082">
    <property type="term" value="F:unfolded protein binding"/>
    <property type="evidence" value="ECO:0007669"/>
    <property type="project" value="InterPro"/>
</dbReference>
<dbReference type="PANTHER" id="PTHR20903">
    <property type="entry name" value="PREFOLDIN SUBUNIT 1-RELATED"/>
    <property type="match status" value="1"/>
</dbReference>
<dbReference type="STRING" id="1051891.A0A0C3QBK0"/>
<dbReference type="PANTHER" id="PTHR20903:SF0">
    <property type="entry name" value="PREFOLDIN SUBUNIT 1"/>
    <property type="match status" value="1"/>
</dbReference>
<sequence length="127" mass="14456">MSQLPDETLRRILQQIQTTAQQSSKALAVNKAQISQKERDKRMLQLTIGEIASIPKDGKEVKMYKGVGKAFMAVPRTTMEKDLKTQEKEVNEDLTNLGKKNKYLEKQLAEAQAQLKDIFHHSETRDG</sequence>
<evidence type="ECO:0000256" key="2">
    <source>
        <dbReference type="ARBA" id="ARBA00023186"/>
    </source>
</evidence>
<comment type="similarity">
    <text evidence="1">Belongs to the prefoldin subunit beta family.</text>
</comment>
<name>A0A0C3QBK0_9AGAM</name>
<reference evidence="4" key="2">
    <citation type="submission" date="2015-01" db="EMBL/GenBank/DDBJ databases">
        <title>Evolutionary Origins and Diversification of the Mycorrhizal Mutualists.</title>
        <authorList>
            <consortium name="DOE Joint Genome Institute"/>
            <consortium name="Mycorrhizal Genomics Consortium"/>
            <person name="Kohler A."/>
            <person name="Kuo A."/>
            <person name="Nagy L.G."/>
            <person name="Floudas D."/>
            <person name="Copeland A."/>
            <person name="Barry K.W."/>
            <person name="Cichocki N."/>
            <person name="Veneault-Fourrey C."/>
            <person name="LaButti K."/>
            <person name="Lindquist E.A."/>
            <person name="Lipzen A."/>
            <person name="Lundell T."/>
            <person name="Morin E."/>
            <person name="Murat C."/>
            <person name="Riley R."/>
            <person name="Ohm R."/>
            <person name="Sun H."/>
            <person name="Tunlid A."/>
            <person name="Henrissat B."/>
            <person name="Grigoriev I.V."/>
            <person name="Hibbett D.S."/>
            <person name="Martin F."/>
        </authorList>
    </citation>
    <scope>NUCLEOTIDE SEQUENCE [LARGE SCALE GENOMIC DNA]</scope>
    <source>
        <strain evidence="4">MUT 4182</strain>
    </source>
</reference>
<dbReference type="Pfam" id="PF01920">
    <property type="entry name" value="Prefoldin_2"/>
    <property type="match status" value="1"/>
</dbReference>
<evidence type="ECO:0008006" key="5">
    <source>
        <dbReference type="Google" id="ProtNLM"/>
    </source>
</evidence>
<dbReference type="OrthoDB" id="2015447at2759"/>
<dbReference type="InterPro" id="IPR002777">
    <property type="entry name" value="PFD_beta-like"/>
</dbReference>